<reference evidence="2" key="1">
    <citation type="journal article" date="2022" name="Mol. Ecol. Resour.">
        <title>The genomes of chicory, endive, great burdock and yacon provide insights into Asteraceae palaeo-polyploidization history and plant inulin production.</title>
        <authorList>
            <person name="Fan W."/>
            <person name="Wang S."/>
            <person name="Wang H."/>
            <person name="Wang A."/>
            <person name="Jiang F."/>
            <person name="Liu H."/>
            <person name="Zhao H."/>
            <person name="Xu D."/>
            <person name="Zhang Y."/>
        </authorList>
    </citation>
    <scope>NUCLEOTIDE SEQUENCE [LARGE SCALE GENOMIC DNA]</scope>
    <source>
        <strain evidence="2">cv. Niubang</strain>
    </source>
</reference>
<sequence length="101" mass="11278">MQDNNNYPVSDKEDLNLDLRLLLSSSPNKVPPAMGFTTTLDLFSSQSTHAQERDCVGRYKAGGLSGGVEQMVCGGGGEYGGRQDHWRRRDQWTRIRVYGEV</sequence>
<keyword evidence="2" id="KW-1185">Reference proteome</keyword>
<comment type="caution">
    <text evidence="1">The sequence shown here is derived from an EMBL/GenBank/DDBJ whole genome shotgun (WGS) entry which is preliminary data.</text>
</comment>
<evidence type="ECO:0000313" key="2">
    <source>
        <dbReference type="Proteomes" id="UP001055879"/>
    </source>
</evidence>
<evidence type="ECO:0000313" key="1">
    <source>
        <dbReference type="EMBL" id="KAI3736088.1"/>
    </source>
</evidence>
<reference evidence="1 2" key="2">
    <citation type="journal article" date="2022" name="Mol. Ecol. Resour.">
        <title>The genomes of chicory, endive, great burdock and yacon provide insights into Asteraceae paleo-polyploidization history and plant inulin production.</title>
        <authorList>
            <person name="Fan W."/>
            <person name="Wang S."/>
            <person name="Wang H."/>
            <person name="Wang A."/>
            <person name="Jiang F."/>
            <person name="Liu H."/>
            <person name="Zhao H."/>
            <person name="Xu D."/>
            <person name="Zhang Y."/>
        </authorList>
    </citation>
    <scope>NUCLEOTIDE SEQUENCE [LARGE SCALE GENOMIC DNA]</scope>
    <source>
        <strain evidence="2">cv. Niubang</strain>
    </source>
</reference>
<dbReference type="EMBL" id="CM042050">
    <property type="protein sequence ID" value="KAI3736088.1"/>
    <property type="molecule type" value="Genomic_DNA"/>
</dbReference>
<name>A0ACB9CP30_ARCLA</name>
<accession>A0ACB9CP30</accession>
<dbReference type="Proteomes" id="UP001055879">
    <property type="component" value="Linkage Group LG04"/>
</dbReference>
<gene>
    <name evidence="1" type="ORF">L6452_15621</name>
</gene>
<proteinExistence type="predicted"/>
<organism evidence="1 2">
    <name type="scientific">Arctium lappa</name>
    <name type="common">Greater burdock</name>
    <name type="synonym">Lappa major</name>
    <dbReference type="NCBI Taxonomy" id="4217"/>
    <lineage>
        <taxon>Eukaryota</taxon>
        <taxon>Viridiplantae</taxon>
        <taxon>Streptophyta</taxon>
        <taxon>Embryophyta</taxon>
        <taxon>Tracheophyta</taxon>
        <taxon>Spermatophyta</taxon>
        <taxon>Magnoliopsida</taxon>
        <taxon>eudicotyledons</taxon>
        <taxon>Gunneridae</taxon>
        <taxon>Pentapetalae</taxon>
        <taxon>asterids</taxon>
        <taxon>campanulids</taxon>
        <taxon>Asterales</taxon>
        <taxon>Asteraceae</taxon>
        <taxon>Carduoideae</taxon>
        <taxon>Cardueae</taxon>
        <taxon>Arctiinae</taxon>
        <taxon>Arctium</taxon>
    </lineage>
</organism>
<protein>
    <submittedName>
        <fullName evidence="1">Uncharacterized protein</fullName>
    </submittedName>
</protein>